<reference evidence="3" key="1">
    <citation type="submission" date="2011-06" db="EMBL/GenBank/DDBJ databases">
        <title>Complete genome sequence of Paenibacillus mucilaginosus KNP414.</title>
        <authorList>
            <person name="Wang J."/>
            <person name="Hu S."/>
            <person name="Hu X."/>
            <person name="Zhang B."/>
            <person name="Dong D."/>
            <person name="Zhang S."/>
            <person name="Zhao K."/>
            <person name="Wu D."/>
        </authorList>
    </citation>
    <scope>NUCLEOTIDE SEQUENCE [LARGE SCALE GENOMIC DNA]</scope>
    <source>
        <strain evidence="3">KNP414</strain>
    </source>
</reference>
<reference evidence="2 3" key="2">
    <citation type="journal article" date="2013" name="Genome Announc.">
        <title>Genome Sequence of Growth-Improving Paenibacillus mucilaginosus Strain KNP414.</title>
        <authorList>
            <person name="Lu J.J."/>
            <person name="Wang J.F."/>
            <person name="Hu X.F."/>
        </authorList>
    </citation>
    <scope>NUCLEOTIDE SEQUENCE [LARGE SCALE GENOMIC DNA]</scope>
    <source>
        <strain evidence="2 3">KNP414</strain>
    </source>
</reference>
<dbReference type="EMBL" id="CP002869">
    <property type="protein sequence ID" value="AEI39803.1"/>
    <property type="molecule type" value="Genomic_DNA"/>
</dbReference>
<accession>F8FHA1</accession>
<evidence type="ECO:0000313" key="2">
    <source>
        <dbReference type="EMBL" id="AEI39803.1"/>
    </source>
</evidence>
<dbReference type="KEGG" id="pms:KNP414_01236"/>
<gene>
    <name evidence="2" type="ordered locus">KNP414_01236</name>
</gene>
<name>F8FHA1_PAEMK</name>
<sequence>MRSREEQRQQNIPQGSSRQREAVKLPGYAGAPSSSPAQADLFSDKDQSRLLEKILEGHNLRLAYSEWYRTEECLEWMV</sequence>
<dbReference type="PATRIC" id="fig|1036673.3.peg.1072"/>
<evidence type="ECO:0000313" key="3">
    <source>
        <dbReference type="Proteomes" id="UP000006620"/>
    </source>
</evidence>
<organism evidence="2 3">
    <name type="scientific">Paenibacillus mucilaginosus (strain KNP414)</name>
    <dbReference type="NCBI Taxonomy" id="1036673"/>
    <lineage>
        <taxon>Bacteria</taxon>
        <taxon>Bacillati</taxon>
        <taxon>Bacillota</taxon>
        <taxon>Bacilli</taxon>
        <taxon>Bacillales</taxon>
        <taxon>Paenibacillaceae</taxon>
        <taxon>Paenibacillus</taxon>
    </lineage>
</organism>
<proteinExistence type="predicted"/>
<dbReference type="AlphaFoldDB" id="F8FHA1"/>
<evidence type="ECO:0000256" key="1">
    <source>
        <dbReference type="SAM" id="MobiDB-lite"/>
    </source>
</evidence>
<protein>
    <submittedName>
        <fullName evidence="2">Uncharacterized protein</fullName>
    </submittedName>
</protein>
<dbReference type="HOGENOM" id="CLU_2618679_0_0_9"/>
<feature type="region of interest" description="Disordered" evidence="1">
    <location>
        <begin position="1"/>
        <end position="43"/>
    </location>
</feature>
<dbReference type="Proteomes" id="UP000006620">
    <property type="component" value="Chromosome"/>
</dbReference>